<sequence>MASSDEPSALKINRQTTTPFHLKLFYHQNSFHHLSVYPIPSPPLASGSAPSAPAPALPPHLQIYTWYSCSLRELAHLLTSCLPSLLPSPAVGTRLSFRLIYPDTKSQVVGASGPGSPGAGEEGRGRYLSKDMGSVIVGPKESVEGKETGASSAAIGRNTGLQGEEADRTLQDVRFVIGDYVECAILPPLPDGSVAPPISSRATAGGAAFGGGMRAFPPVRENGFGRPRPGGGGIGRGGGELASGEWRRGERVPDNGRRIYSRGGFRNRGRPY</sequence>
<proteinExistence type="inferred from homology"/>
<feature type="region of interest" description="Disordered" evidence="2">
    <location>
        <begin position="108"/>
        <end position="127"/>
    </location>
</feature>
<dbReference type="EMBL" id="CP120627">
    <property type="protein sequence ID" value="WEW54586.1"/>
    <property type="molecule type" value="Genomic_DNA"/>
</dbReference>
<dbReference type="Proteomes" id="UP001219355">
    <property type="component" value="Chromosome 1"/>
</dbReference>
<reference evidence="3" key="1">
    <citation type="submission" date="2023-03" db="EMBL/GenBank/DDBJ databases">
        <title>Emydomyces testavorans Genome Sequence.</title>
        <authorList>
            <person name="Hoyer L."/>
        </authorList>
    </citation>
    <scope>NUCLEOTIDE SEQUENCE</scope>
    <source>
        <strain evidence="3">16-2883</strain>
    </source>
</reference>
<dbReference type="GO" id="GO:0005634">
    <property type="term" value="C:nucleus"/>
    <property type="evidence" value="ECO:0007669"/>
    <property type="project" value="TreeGrafter"/>
</dbReference>
<dbReference type="PANTHER" id="PTHR13082">
    <property type="entry name" value="SAP18"/>
    <property type="match status" value="1"/>
</dbReference>
<evidence type="ECO:0000313" key="4">
    <source>
        <dbReference type="Proteomes" id="UP001219355"/>
    </source>
</evidence>
<organism evidence="3 4">
    <name type="scientific">Emydomyces testavorans</name>
    <dbReference type="NCBI Taxonomy" id="2070801"/>
    <lineage>
        <taxon>Eukaryota</taxon>
        <taxon>Fungi</taxon>
        <taxon>Dikarya</taxon>
        <taxon>Ascomycota</taxon>
        <taxon>Pezizomycotina</taxon>
        <taxon>Eurotiomycetes</taxon>
        <taxon>Eurotiomycetidae</taxon>
        <taxon>Onygenales</taxon>
        <taxon>Nannizziopsiaceae</taxon>
        <taxon>Emydomyces</taxon>
    </lineage>
</organism>
<feature type="region of interest" description="Disordered" evidence="2">
    <location>
        <begin position="222"/>
        <end position="272"/>
    </location>
</feature>
<dbReference type="InterPro" id="IPR010516">
    <property type="entry name" value="SAP18"/>
</dbReference>
<evidence type="ECO:0000256" key="2">
    <source>
        <dbReference type="SAM" id="MobiDB-lite"/>
    </source>
</evidence>
<dbReference type="InterPro" id="IPR042534">
    <property type="entry name" value="SAP18_sf"/>
</dbReference>
<evidence type="ECO:0000313" key="3">
    <source>
        <dbReference type="EMBL" id="WEW54586.1"/>
    </source>
</evidence>
<comment type="similarity">
    <text evidence="1">Belongs to the SAP18 family.</text>
</comment>
<gene>
    <name evidence="3" type="ORF">PRK78_000006</name>
</gene>
<feature type="compositionally biased region" description="Basic and acidic residues" evidence="2">
    <location>
        <begin position="245"/>
        <end position="257"/>
    </location>
</feature>
<feature type="compositionally biased region" description="Gly residues" evidence="2">
    <location>
        <begin position="228"/>
        <end position="241"/>
    </location>
</feature>
<protein>
    <recommendedName>
        <fullName evidence="5">Sin3-associated polypeptide Sap18</fullName>
    </recommendedName>
</protein>
<keyword evidence="4" id="KW-1185">Reference proteome</keyword>
<evidence type="ECO:0008006" key="5">
    <source>
        <dbReference type="Google" id="ProtNLM"/>
    </source>
</evidence>
<name>A0AAF0D9U9_9EURO</name>
<dbReference type="Pfam" id="PF06487">
    <property type="entry name" value="SAP18"/>
    <property type="match status" value="1"/>
</dbReference>
<dbReference type="AlphaFoldDB" id="A0AAF0D9U9"/>
<dbReference type="Gene3D" id="3.10.20.550">
    <property type="entry name" value="ASAP complex, SAP18 subunit"/>
    <property type="match status" value="1"/>
</dbReference>
<evidence type="ECO:0000256" key="1">
    <source>
        <dbReference type="ARBA" id="ARBA00009143"/>
    </source>
</evidence>
<dbReference type="PANTHER" id="PTHR13082:SF0">
    <property type="entry name" value="HISTONE DEACETYLASE COMPLEX SUBUNIT SAP18"/>
    <property type="match status" value="1"/>
</dbReference>
<accession>A0AAF0D9U9</accession>